<protein>
    <submittedName>
        <fullName evidence="1">DUF1861 family protein</fullName>
    </submittedName>
</protein>
<name>A0ABS2WHS9_9BACL</name>
<dbReference type="PANTHER" id="PTHR37036:SF2">
    <property type="entry name" value="DUF1861 FAMILY PROTEIN"/>
    <property type="match status" value="1"/>
</dbReference>
<dbReference type="Gene3D" id="2.115.10.20">
    <property type="entry name" value="Glycosyl hydrolase domain, family 43"/>
    <property type="match status" value="1"/>
</dbReference>
<sequence>MQFHLKSTWHKEDETLLTLKKSGVQPSSVLLEKYAKNEQKPFNPTKMNFIGVGEKDVYNITAPFQDGEETVIAGRVEPRDSEHSEVIFFVRRGEQWIPKEDAPIFSLQDPFFTRIGGELVFGGVEVFPHPADERALSWRTVFYKGANIHRLEKMFTGPDGMKDLRLIELPDGSIGVLTRPQGEKGGRGKIGFVRIPSLEHLTLEVIHEAPILDQFMEEEWGGANEAHLLSNGLIGVLGHIARIDEEGKRHYYPMVFALDPMTGEHSDIQLIAARSDFLEGPAKRPDLSDVVFGGGLVRKKDGTADLYAGVGDAEAQRITMRDPFLAFEKIRWGK</sequence>
<proteinExistence type="predicted"/>
<dbReference type="EMBL" id="JAFHAP010000006">
    <property type="protein sequence ID" value="MBN2909078.1"/>
    <property type="molecule type" value="Genomic_DNA"/>
</dbReference>
<reference evidence="1" key="1">
    <citation type="journal article" date="2024" name="Int. J. Syst. Evol. Microbiol.">
        <title>Polycladomyces zharkentensis sp. nov., a novel thermophilic cellulose- and starch-degrading member of the Bacillota from a geothermal aquifer in Kazakhstan.</title>
        <authorList>
            <person name="Mashzhan A."/>
            <person name="Kistaubayeva A."/>
            <person name="Javier-Lopez R."/>
            <person name="Bissenova U."/>
            <person name="Bissenbay A."/>
            <person name="Birkeland N.K."/>
        </authorList>
    </citation>
    <scope>NUCLEOTIDE SEQUENCE</scope>
    <source>
        <strain evidence="1">ZKZ2T</strain>
    </source>
</reference>
<dbReference type="InterPro" id="IPR023296">
    <property type="entry name" value="Glyco_hydro_beta-prop_sf"/>
</dbReference>
<accession>A0ABS2WHS9</accession>
<evidence type="ECO:0000313" key="2">
    <source>
        <dbReference type="Proteomes" id="UP001177120"/>
    </source>
</evidence>
<keyword evidence="2" id="KW-1185">Reference proteome</keyword>
<dbReference type="SUPFAM" id="SSF75005">
    <property type="entry name" value="Arabinanase/levansucrase/invertase"/>
    <property type="match status" value="1"/>
</dbReference>
<dbReference type="PANTHER" id="PTHR37036">
    <property type="match status" value="1"/>
</dbReference>
<comment type="caution">
    <text evidence="1">The sequence shown here is derived from an EMBL/GenBank/DDBJ whole genome shotgun (WGS) entry which is preliminary data.</text>
</comment>
<dbReference type="Proteomes" id="UP001177120">
    <property type="component" value="Unassembled WGS sequence"/>
</dbReference>
<evidence type="ECO:0000313" key="1">
    <source>
        <dbReference type="EMBL" id="MBN2909078.1"/>
    </source>
</evidence>
<organism evidence="1 2">
    <name type="scientific">Polycladomyces zharkentensis</name>
    <dbReference type="NCBI Taxonomy" id="2807616"/>
    <lineage>
        <taxon>Bacteria</taxon>
        <taxon>Bacillati</taxon>
        <taxon>Bacillota</taxon>
        <taxon>Bacilli</taxon>
        <taxon>Bacillales</taxon>
        <taxon>Thermoactinomycetaceae</taxon>
        <taxon>Polycladomyces</taxon>
    </lineage>
</organism>
<dbReference type="Pfam" id="PF08950">
    <property type="entry name" value="DUF1861"/>
    <property type="match status" value="1"/>
</dbReference>
<gene>
    <name evidence="1" type="ORF">JQC72_06025</name>
</gene>
<dbReference type="InterPro" id="IPR015045">
    <property type="entry name" value="MPT-1-like_LmxM"/>
</dbReference>